<evidence type="ECO:0000313" key="3">
    <source>
        <dbReference type="Proteomes" id="UP000836841"/>
    </source>
</evidence>
<evidence type="ECO:0000259" key="1">
    <source>
        <dbReference type="Pfam" id="PF03478"/>
    </source>
</evidence>
<dbReference type="Pfam" id="PF03478">
    <property type="entry name" value="Beta-prop_KIB1-4"/>
    <property type="match status" value="1"/>
</dbReference>
<protein>
    <recommendedName>
        <fullName evidence="1">KIB1-4 beta-propeller domain-containing protein</fullName>
    </recommendedName>
</protein>
<sequence length="109" mass="12166">MVPSGNDELFLVERIIIRNGVLCFSKLACRVSKLDEKAGEWVVVTDLEERVFFIGQPGNSSCSAKELPDGCDTGNPEDDLSFWRSSRETCVTILNKSPMMAHMWVDAKP</sequence>
<dbReference type="Proteomes" id="UP000836841">
    <property type="component" value="Chromosome 4"/>
</dbReference>
<dbReference type="PANTHER" id="PTHR47123">
    <property type="entry name" value="F-BOX PROTEIN SKIP23"/>
    <property type="match status" value="1"/>
</dbReference>
<feature type="domain" description="KIB1-4 beta-propeller" evidence="1">
    <location>
        <begin position="2"/>
        <end position="72"/>
    </location>
</feature>
<proteinExistence type="predicted"/>
<dbReference type="PANTHER" id="PTHR47123:SF17">
    <property type="entry name" value="F-BOX DOMAIN-CONTAINING PROTEIN"/>
    <property type="match status" value="1"/>
</dbReference>
<accession>A0AAU9S6Z5</accession>
<dbReference type="EMBL" id="OU466860">
    <property type="protein sequence ID" value="CAH2061187.1"/>
    <property type="molecule type" value="Genomic_DNA"/>
</dbReference>
<evidence type="ECO:0000313" key="2">
    <source>
        <dbReference type="EMBL" id="CAH2061187.1"/>
    </source>
</evidence>
<keyword evidence="3" id="KW-1185">Reference proteome</keyword>
<name>A0AAU9S6Z5_THLAR</name>
<gene>
    <name evidence="2" type="ORF">TAV2_LOCUS13452</name>
</gene>
<dbReference type="AlphaFoldDB" id="A0AAU9S6Z5"/>
<reference evidence="2 3" key="1">
    <citation type="submission" date="2022-03" db="EMBL/GenBank/DDBJ databases">
        <authorList>
            <person name="Nunn A."/>
            <person name="Chopra R."/>
            <person name="Nunn A."/>
            <person name="Contreras Garrido A."/>
        </authorList>
    </citation>
    <scope>NUCLEOTIDE SEQUENCE [LARGE SCALE GENOMIC DNA]</scope>
</reference>
<dbReference type="InterPro" id="IPR051304">
    <property type="entry name" value="SCF_F-box_domain"/>
</dbReference>
<organism evidence="2 3">
    <name type="scientific">Thlaspi arvense</name>
    <name type="common">Field penny-cress</name>
    <dbReference type="NCBI Taxonomy" id="13288"/>
    <lineage>
        <taxon>Eukaryota</taxon>
        <taxon>Viridiplantae</taxon>
        <taxon>Streptophyta</taxon>
        <taxon>Embryophyta</taxon>
        <taxon>Tracheophyta</taxon>
        <taxon>Spermatophyta</taxon>
        <taxon>Magnoliopsida</taxon>
        <taxon>eudicotyledons</taxon>
        <taxon>Gunneridae</taxon>
        <taxon>Pentapetalae</taxon>
        <taxon>rosids</taxon>
        <taxon>malvids</taxon>
        <taxon>Brassicales</taxon>
        <taxon>Brassicaceae</taxon>
        <taxon>Thlaspideae</taxon>
        <taxon>Thlaspi</taxon>
    </lineage>
</organism>
<dbReference type="InterPro" id="IPR005174">
    <property type="entry name" value="KIB1-4_b-propeller"/>
</dbReference>